<evidence type="ECO:0000313" key="7">
    <source>
        <dbReference type="Proteomes" id="UP000568380"/>
    </source>
</evidence>
<evidence type="ECO:0000256" key="3">
    <source>
        <dbReference type="ARBA" id="ARBA00023163"/>
    </source>
</evidence>
<organism evidence="6 7">
    <name type="scientific">Nonomuraea endophytica</name>
    <dbReference type="NCBI Taxonomy" id="714136"/>
    <lineage>
        <taxon>Bacteria</taxon>
        <taxon>Bacillati</taxon>
        <taxon>Actinomycetota</taxon>
        <taxon>Actinomycetes</taxon>
        <taxon>Streptosporangiales</taxon>
        <taxon>Streptosporangiaceae</taxon>
        <taxon>Nonomuraea</taxon>
    </lineage>
</organism>
<keyword evidence="2 6" id="KW-0238">DNA-binding</keyword>
<dbReference type="AlphaFoldDB" id="A0A7W8EDM0"/>
<dbReference type="GO" id="GO:0003677">
    <property type="term" value="F:DNA binding"/>
    <property type="evidence" value="ECO:0007669"/>
    <property type="project" value="UniProtKB-KW"/>
</dbReference>
<evidence type="ECO:0000256" key="1">
    <source>
        <dbReference type="ARBA" id="ARBA00023015"/>
    </source>
</evidence>
<keyword evidence="3" id="KW-0804">Transcription</keyword>
<comment type="caution">
    <text evidence="6">The sequence shown here is derived from an EMBL/GenBank/DDBJ whole genome shotgun (WGS) entry which is preliminary data.</text>
</comment>
<proteinExistence type="predicted"/>
<dbReference type="EMBL" id="JACHIN010000002">
    <property type="protein sequence ID" value="MBB5076675.1"/>
    <property type="molecule type" value="Genomic_DNA"/>
</dbReference>
<keyword evidence="1" id="KW-0805">Transcription regulation</keyword>
<evidence type="ECO:0000313" key="6">
    <source>
        <dbReference type="EMBL" id="MBB5076675.1"/>
    </source>
</evidence>
<dbReference type="InterPro" id="IPR008920">
    <property type="entry name" value="TF_FadR/GntR_C"/>
</dbReference>
<accession>A0A7W8EDM0</accession>
<dbReference type="InterPro" id="IPR011711">
    <property type="entry name" value="GntR_C"/>
</dbReference>
<dbReference type="RefSeq" id="WP_184960195.1">
    <property type="nucleotide sequence ID" value="NZ_JACHIN010000002.1"/>
</dbReference>
<sequence length="78" mass="8494">MGSAEPFVAACPNTSLREMVNALRIRVARYEPAYMRDGDRESHAAPRHERILAALADGDLTGRPTESAASGKIPARWS</sequence>
<feature type="region of interest" description="Disordered" evidence="4">
    <location>
        <begin position="57"/>
        <end position="78"/>
    </location>
</feature>
<dbReference type="Gene3D" id="1.20.120.530">
    <property type="entry name" value="GntR ligand-binding domain-like"/>
    <property type="match status" value="1"/>
</dbReference>
<reference evidence="6 7" key="1">
    <citation type="submission" date="2020-08" db="EMBL/GenBank/DDBJ databases">
        <title>Genomic Encyclopedia of Type Strains, Phase IV (KMG-IV): sequencing the most valuable type-strain genomes for metagenomic binning, comparative biology and taxonomic classification.</title>
        <authorList>
            <person name="Goeker M."/>
        </authorList>
    </citation>
    <scope>NUCLEOTIDE SEQUENCE [LARGE SCALE GENOMIC DNA]</scope>
    <source>
        <strain evidence="6 7">DSM 45385</strain>
    </source>
</reference>
<keyword evidence="7" id="KW-1185">Reference proteome</keyword>
<dbReference type="Proteomes" id="UP000568380">
    <property type="component" value="Unassembled WGS sequence"/>
</dbReference>
<evidence type="ECO:0000256" key="4">
    <source>
        <dbReference type="SAM" id="MobiDB-lite"/>
    </source>
</evidence>
<protein>
    <submittedName>
        <fullName evidence="6">DNA-binding FadR family transcriptional regulator</fullName>
    </submittedName>
</protein>
<dbReference type="SUPFAM" id="SSF48008">
    <property type="entry name" value="GntR ligand-binding domain-like"/>
    <property type="match status" value="1"/>
</dbReference>
<gene>
    <name evidence="6" type="ORF">HNR40_002139</name>
</gene>
<feature type="domain" description="GntR C-terminal" evidence="5">
    <location>
        <begin position="8"/>
        <end position="60"/>
    </location>
</feature>
<name>A0A7W8EDM0_9ACTN</name>
<evidence type="ECO:0000256" key="2">
    <source>
        <dbReference type="ARBA" id="ARBA00023125"/>
    </source>
</evidence>
<dbReference type="Pfam" id="PF07729">
    <property type="entry name" value="FCD"/>
    <property type="match status" value="1"/>
</dbReference>
<evidence type="ECO:0000259" key="5">
    <source>
        <dbReference type="Pfam" id="PF07729"/>
    </source>
</evidence>